<evidence type="ECO:0000259" key="7">
    <source>
        <dbReference type="Pfam" id="PF00082"/>
    </source>
</evidence>
<dbReference type="InterPro" id="IPR017296">
    <property type="entry name" value="Peptidase_S8A_SAM-P45"/>
</dbReference>
<feature type="active site" description="Charge relay system" evidence="5 6">
    <location>
        <position position="215"/>
    </location>
</feature>
<dbReference type="PIRSF" id="PIRSF037852">
    <property type="entry name" value="Subtilisin_rel_SAV5721"/>
    <property type="match status" value="1"/>
</dbReference>
<keyword evidence="9" id="KW-1185">Reference proteome</keyword>
<dbReference type="SUPFAM" id="SSF52025">
    <property type="entry name" value="PA domain"/>
    <property type="match status" value="1"/>
</dbReference>
<dbReference type="Gene3D" id="3.50.30.30">
    <property type="match status" value="1"/>
</dbReference>
<protein>
    <recommendedName>
        <fullName evidence="7">Peptidase S8/S53 domain-containing protein</fullName>
    </recommendedName>
</protein>
<dbReference type="SUPFAM" id="SSF52743">
    <property type="entry name" value="Subtilisin-like"/>
    <property type="match status" value="1"/>
</dbReference>
<dbReference type="InterPro" id="IPR015500">
    <property type="entry name" value="Peptidase_S8_subtilisin-rel"/>
</dbReference>
<dbReference type="EMBL" id="CP030074">
    <property type="protein sequence ID" value="AWW43419.1"/>
    <property type="molecule type" value="Genomic_DNA"/>
</dbReference>
<evidence type="ECO:0000313" key="8">
    <source>
        <dbReference type="EMBL" id="AWW43419.1"/>
    </source>
</evidence>
<accession>A0A2Z4JE82</accession>
<evidence type="ECO:0000256" key="6">
    <source>
        <dbReference type="PROSITE-ProRule" id="PRU01240"/>
    </source>
</evidence>
<dbReference type="GO" id="GO:0004252">
    <property type="term" value="F:serine-type endopeptidase activity"/>
    <property type="evidence" value="ECO:0007669"/>
    <property type="project" value="UniProtKB-UniRule"/>
</dbReference>
<dbReference type="InterPro" id="IPR023828">
    <property type="entry name" value="Peptidase_S8_Ser-AS"/>
</dbReference>
<organism evidence="8 9">
    <name type="scientific">Streptomyces cadmiisoli</name>
    <dbReference type="NCBI Taxonomy" id="2184053"/>
    <lineage>
        <taxon>Bacteria</taxon>
        <taxon>Bacillati</taxon>
        <taxon>Actinomycetota</taxon>
        <taxon>Actinomycetes</taxon>
        <taxon>Kitasatosporales</taxon>
        <taxon>Streptomycetaceae</taxon>
        <taxon>Streptomyces</taxon>
        <taxon>Streptomyces aurantiacus group</taxon>
    </lineage>
</organism>
<comment type="similarity">
    <text evidence="1 6">Belongs to the peptidase S8 family.</text>
</comment>
<feature type="active site" description="Charge relay system" evidence="5 6">
    <location>
        <position position="246"/>
    </location>
</feature>
<dbReference type="InterPro" id="IPR051048">
    <property type="entry name" value="Peptidase_S8/S53_subtilisin"/>
</dbReference>
<dbReference type="PANTHER" id="PTHR43399">
    <property type="entry name" value="SUBTILISIN-RELATED"/>
    <property type="match status" value="1"/>
</dbReference>
<keyword evidence="2 6" id="KW-0645">Protease</keyword>
<gene>
    <name evidence="8" type="ORF">DN051_43465</name>
</gene>
<keyword evidence="8" id="KW-0614">Plasmid</keyword>
<dbReference type="Pfam" id="PF00082">
    <property type="entry name" value="Peptidase_S8"/>
    <property type="match status" value="1"/>
</dbReference>
<dbReference type="InterPro" id="IPR046450">
    <property type="entry name" value="PA_dom_sf"/>
</dbReference>
<dbReference type="GO" id="GO:0006508">
    <property type="term" value="P:proteolysis"/>
    <property type="evidence" value="ECO:0007669"/>
    <property type="project" value="UniProtKB-KW"/>
</dbReference>
<keyword evidence="4 6" id="KW-0720">Serine protease</keyword>
<sequence length="1208" mass="126700">MAAAKSPTVHANTVSVTLVTGDKVTVTPGDGRPAAVAVRGPDGSESSARISTVGKDTYVYPTSAARFLAAGLLDKRLFNITQLMADGYDDGQVSRVPVIVTYAKGLGDTAADARRQAARLPDEATDVRPLTSVNGAALTVGASDAAEFWSALTDEPHDQGSRRSAGSASFTNGVAKVWLDGKVKATLADSTAQIGAPQVWNDGNTGKGVDVAVLDTGYDVDHPDLQDVASSKTFVPGQSVDDGSGHGTHVASTIAGTGAASDGRERGVAPGASLHVGKVLADEDYGLDSWIVAGMEWAARDVKARVISMSLGVDRPADGTDLLSRSVNELSAETGALFTIAAGNSGPSEHTVRSPGTATAALTVGAVDSADSIAQFSSRGPRLGDDALKPEITAPGVGILAARSRHARFGEGDYAALSGTSMATPHVAGAAALLAARHPDWDATLLKDALVSTAAPTDAISADDGGNGRVDAAAAVRSSLIATATADAGMHSLGGDPGETVGKQVTWTNAGSEPVTVDLAIEAPGAPEGLFTLSASRLTVPAHGTASATMTTHLDKAPAAHRYRGHVIASVSGTVTTRTLIGVSTQEKPYHLRLKLRDQQGKPVDGLVELLRKDGGPDAYSIVYSSDGEVDRILPPGTYAAWAFAHVRGVQGESSLGLGLLGQPEISLTRDTDVTLGGPTLRLTEARTPRPSVSDTEGRIDYIRSFAPAETVSVSALVDARVDSIWAQQSRKVTEGSMLYTARWRKLQPVLTLTSGDQSFDDLWLQPGSGRLPAGSRTLKTVFAGDGNPADYASIDAAGKAVVVRRGDDSEQIPAARDAGAALLLIVNDDFGRLRSPISRTPLTVVGLSASAGEKLISRIQAAGNGRVTLHAVSNPVTSYLYDLTHTWRDEIPARPVYAPKTGQLATVENDFRNNPEHKVEEYRFDLQPYTTRESGVAVPADTGRHRTDYVTADPSVRWRQYLVVAAATAVQSTDILTYSAGRTSEVTWFGPIQRPRLNGSIVELPYRTGNRMVAPDLPGWGDSGQNHVGTYGHGTQSTDLYRGAKRIAGTDGSWIEADTVAAPAGYRLVTRTEHNGSLPYSTRTLTEWSFRSAAARDASEKVQLPLIQLDYGIPTRFDGTAKRDATLTVAPSHLPGGPRASVRTTRVELSYDDGVTWRNAQLRHGADGTEVRLSAPAKASFLTVRAHATDRHGNAVTQTITRAVGIG</sequence>
<geneLocation type="plasmid" evidence="8 9">
    <name>unnamed1</name>
</geneLocation>
<reference evidence="9" key="1">
    <citation type="submission" date="2018-06" db="EMBL/GenBank/DDBJ databases">
        <authorList>
            <person name="Li K."/>
        </authorList>
    </citation>
    <scope>NUCLEOTIDE SEQUENCE [LARGE SCALE GENOMIC DNA]</scope>
    <source>
        <strain evidence="9">ZFG47</strain>
        <plasmid evidence="9">unnamed1</plasmid>
    </source>
</reference>
<dbReference type="PRINTS" id="PR00723">
    <property type="entry name" value="SUBTILISIN"/>
</dbReference>
<feature type="domain" description="Peptidase S8/S53" evidence="7">
    <location>
        <begin position="206"/>
        <end position="463"/>
    </location>
</feature>
<dbReference type="InterPro" id="IPR000209">
    <property type="entry name" value="Peptidase_S8/S53_dom"/>
</dbReference>
<dbReference type="PROSITE" id="PS00137">
    <property type="entry name" value="SUBTILASE_HIS"/>
    <property type="match status" value="1"/>
</dbReference>
<dbReference type="PROSITE" id="PS00138">
    <property type="entry name" value="SUBTILASE_SER"/>
    <property type="match status" value="1"/>
</dbReference>
<dbReference type="Gene3D" id="3.40.50.200">
    <property type="entry name" value="Peptidase S8/S53 domain"/>
    <property type="match status" value="1"/>
</dbReference>
<evidence type="ECO:0000256" key="2">
    <source>
        <dbReference type="ARBA" id="ARBA00022670"/>
    </source>
</evidence>
<dbReference type="PANTHER" id="PTHR43399:SF4">
    <property type="entry name" value="CELL WALL-ASSOCIATED PROTEASE"/>
    <property type="match status" value="1"/>
</dbReference>
<evidence type="ECO:0000256" key="1">
    <source>
        <dbReference type="ARBA" id="ARBA00011073"/>
    </source>
</evidence>
<dbReference type="PROSITE" id="PS51892">
    <property type="entry name" value="SUBTILASE"/>
    <property type="match status" value="1"/>
</dbReference>
<dbReference type="RefSeq" id="WP_112443229.1">
    <property type="nucleotide sequence ID" value="NZ_CP030074.1"/>
</dbReference>
<evidence type="ECO:0000256" key="5">
    <source>
        <dbReference type="PIRSR" id="PIRSR615500-1"/>
    </source>
</evidence>
<dbReference type="InterPro" id="IPR036852">
    <property type="entry name" value="Peptidase_S8/S53_dom_sf"/>
</dbReference>
<keyword evidence="3 6" id="KW-0378">Hydrolase</keyword>
<dbReference type="AlphaFoldDB" id="A0A2Z4JE82"/>
<feature type="active site" description="Charge relay system" evidence="5 6">
    <location>
        <position position="421"/>
    </location>
</feature>
<proteinExistence type="inferred from homology"/>
<dbReference type="KEGG" id="scad:DN051_43465"/>
<name>A0A2Z4JE82_9ACTN</name>
<evidence type="ECO:0000256" key="4">
    <source>
        <dbReference type="ARBA" id="ARBA00022825"/>
    </source>
</evidence>
<evidence type="ECO:0000313" key="9">
    <source>
        <dbReference type="Proteomes" id="UP000249616"/>
    </source>
</evidence>
<dbReference type="InterPro" id="IPR022398">
    <property type="entry name" value="Peptidase_S8_His-AS"/>
</dbReference>
<evidence type="ECO:0000256" key="3">
    <source>
        <dbReference type="ARBA" id="ARBA00022801"/>
    </source>
</evidence>
<dbReference type="Proteomes" id="UP000249616">
    <property type="component" value="Plasmid unnamed1"/>
</dbReference>